<dbReference type="EMBL" id="LSRS01000001">
    <property type="protein sequence ID" value="KAF1086754.1"/>
    <property type="molecule type" value="Genomic_DNA"/>
</dbReference>
<dbReference type="AlphaFoldDB" id="A0A9D2WSQ7"/>
<protein>
    <submittedName>
        <fullName evidence="1">Uncharacterized protein</fullName>
    </submittedName>
</protein>
<proteinExistence type="predicted"/>
<sequence>MKKKGYYQKARILPEEIAYAVIEKVESRDQWKKKEEQDI</sequence>
<reference evidence="1" key="1">
    <citation type="submission" date="2016-02" db="EMBL/GenBank/DDBJ databases">
        <title>Draft Genome Sequence of Sporotomaculum syntrophicum Strain FB, a Syntrophic Benzoate Degrader.</title>
        <authorList>
            <person name="Nobu M.K."/>
            <person name="Narihiro T."/>
            <person name="Qiu Y.-L."/>
            <person name="Ohashi A."/>
            <person name="Liu W.-T."/>
            <person name="Yuji S."/>
        </authorList>
    </citation>
    <scope>NUCLEOTIDE SEQUENCE</scope>
    <source>
        <strain evidence="1">FB</strain>
    </source>
</reference>
<keyword evidence="2" id="KW-1185">Reference proteome</keyword>
<gene>
    <name evidence="1" type="ORF">SPSYN_00473</name>
</gene>
<organism evidence="1 2">
    <name type="scientific">Sporotomaculum syntrophicum</name>
    <dbReference type="NCBI Taxonomy" id="182264"/>
    <lineage>
        <taxon>Bacteria</taxon>
        <taxon>Bacillati</taxon>
        <taxon>Bacillota</taxon>
        <taxon>Clostridia</taxon>
        <taxon>Eubacteriales</taxon>
        <taxon>Desulfallaceae</taxon>
        <taxon>Sporotomaculum</taxon>
    </lineage>
</organism>
<accession>A0A9D2WSQ7</accession>
<evidence type="ECO:0000313" key="1">
    <source>
        <dbReference type="EMBL" id="KAF1086754.1"/>
    </source>
</evidence>
<comment type="caution">
    <text evidence="1">The sequence shown here is derived from an EMBL/GenBank/DDBJ whole genome shotgun (WGS) entry which is preliminary data.</text>
</comment>
<name>A0A9D2WSQ7_9FIRM</name>
<evidence type="ECO:0000313" key="2">
    <source>
        <dbReference type="Proteomes" id="UP000798488"/>
    </source>
</evidence>
<dbReference type="Proteomes" id="UP000798488">
    <property type="component" value="Unassembled WGS sequence"/>
</dbReference>